<name>A0A146F4T9_ASPKA</name>
<gene>
    <name evidence="1" type="ORF">RIB2604_00901170</name>
</gene>
<reference evidence="1 2" key="1">
    <citation type="journal article" date="2016" name="DNA Res.">
        <title>Genome sequence of Aspergillus luchuensis NBRC 4314.</title>
        <authorList>
            <person name="Yamada O."/>
            <person name="Machida M."/>
            <person name="Hosoyama A."/>
            <person name="Goto M."/>
            <person name="Takahashi T."/>
            <person name="Futagami T."/>
            <person name="Yamagata Y."/>
            <person name="Takeuchi M."/>
            <person name="Kobayashi T."/>
            <person name="Koike H."/>
            <person name="Abe K."/>
            <person name="Asai K."/>
            <person name="Arita M."/>
            <person name="Fujita N."/>
            <person name="Fukuda K."/>
            <person name="Higa K."/>
            <person name="Horikawa H."/>
            <person name="Ishikawa T."/>
            <person name="Jinno K."/>
            <person name="Kato Y."/>
            <person name="Kirimura K."/>
            <person name="Mizutani O."/>
            <person name="Nakasone K."/>
            <person name="Sano M."/>
            <person name="Shiraishi Y."/>
            <person name="Tsukahara M."/>
            <person name="Gomi K."/>
        </authorList>
    </citation>
    <scope>NUCLEOTIDE SEQUENCE [LARGE SCALE GENOMIC DNA]</scope>
    <source>
        <strain evidence="1 2">RIB 2604</strain>
    </source>
</reference>
<comment type="caution">
    <text evidence="1">The sequence shown here is derived from an EMBL/GenBank/DDBJ whole genome shotgun (WGS) entry which is preliminary data.</text>
</comment>
<dbReference type="EMBL" id="BCWF01000009">
    <property type="protein sequence ID" value="GAT21096.1"/>
    <property type="molecule type" value="Genomic_DNA"/>
</dbReference>
<reference evidence="2" key="2">
    <citation type="submission" date="2016-02" db="EMBL/GenBank/DDBJ databases">
        <title>Genome sequencing of Aspergillus luchuensis NBRC 4314.</title>
        <authorList>
            <person name="Yamada O."/>
        </authorList>
    </citation>
    <scope>NUCLEOTIDE SEQUENCE [LARGE SCALE GENOMIC DNA]</scope>
    <source>
        <strain evidence="2">RIB 2604</strain>
    </source>
</reference>
<organism evidence="1 2">
    <name type="scientific">Aspergillus kawachii</name>
    <name type="common">White koji mold</name>
    <name type="synonym">Aspergillus awamori var. kawachi</name>
    <dbReference type="NCBI Taxonomy" id="1069201"/>
    <lineage>
        <taxon>Eukaryota</taxon>
        <taxon>Fungi</taxon>
        <taxon>Dikarya</taxon>
        <taxon>Ascomycota</taxon>
        <taxon>Pezizomycotina</taxon>
        <taxon>Eurotiomycetes</taxon>
        <taxon>Eurotiomycetidae</taxon>
        <taxon>Eurotiales</taxon>
        <taxon>Aspergillaceae</taxon>
        <taxon>Aspergillus</taxon>
        <taxon>Aspergillus subgen. Circumdati</taxon>
    </lineage>
</organism>
<proteinExistence type="predicted"/>
<sequence length="61" mass="7145">MSIYTMEQTRLEEHDMPLHAATDPFPLFPETAMMSGSFWKSWTAHLRLLEIDIIPSMDDFD</sequence>
<protein>
    <submittedName>
        <fullName evidence="1">LPXTG-motif cell wall anchor domain protein</fullName>
    </submittedName>
</protein>
<accession>A0A146F4T9</accession>
<evidence type="ECO:0000313" key="2">
    <source>
        <dbReference type="Proteomes" id="UP000075230"/>
    </source>
</evidence>
<dbReference type="AlphaFoldDB" id="A0A146F4T9"/>
<evidence type="ECO:0000313" key="1">
    <source>
        <dbReference type="EMBL" id="GAT21096.1"/>
    </source>
</evidence>
<dbReference type="Proteomes" id="UP000075230">
    <property type="component" value="Unassembled WGS sequence"/>
</dbReference>